<comment type="caution">
    <text evidence="5">The sequence shown here is derived from an EMBL/GenBank/DDBJ whole genome shotgun (WGS) entry which is preliminary data.</text>
</comment>
<protein>
    <submittedName>
        <fullName evidence="5">Ribosome assembly RNA-binding protein YhbY</fullName>
    </submittedName>
</protein>
<accession>A0ABT6NDA5</accession>
<dbReference type="Gene3D" id="3.30.110.60">
    <property type="entry name" value="YhbY-like"/>
    <property type="match status" value="1"/>
</dbReference>
<organism evidence="5 6">
    <name type="scientific">Fusibacter bizertensis</name>
    <dbReference type="NCBI Taxonomy" id="1488331"/>
    <lineage>
        <taxon>Bacteria</taxon>
        <taxon>Bacillati</taxon>
        <taxon>Bacillota</taxon>
        <taxon>Clostridia</taxon>
        <taxon>Eubacteriales</taxon>
        <taxon>Eubacteriales Family XII. Incertae Sedis</taxon>
        <taxon>Fusibacter</taxon>
    </lineage>
</organism>
<dbReference type="InterPro" id="IPR035920">
    <property type="entry name" value="YhbY-like_sf"/>
</dbReference>
<dbReference type="SMART" id="SM01103">
    <property type="entry name" value="CRS1_YhbY"/>
    <property type="match status" value="1"/>
</dbReference>
<keyword evidence="1 2" id="KW-0694">RNA-binding</keyword>
<dbReference type="InterPro" id="IPR017924">
    <property type="entry name" value="RNA-binding_YhbY"/>
</dbReference>
<dbReference type="Pfam" id="PF01985">
    <property type="entry name" value="CRS1_YhbY"/>
    <property type="match status" value="1"/>
</dbReference>
<feature type="compositionally biased region" description="Basic residues" evidence="3">
    <location>
        <begin position="124"/>
        <end position="140"/>
    </location>
</feature>
<feature type="region of interest" description="Disordered" evidence="3">
    <location>
        <begin position="124"/>
        <end position="188"/>
    </location>
</feature>
<dbReference type="InterPro" id="IPR051925">
    <property type="entry name" value="RNA-binding_domain"/>
</dbReference>
<sequence length="188" mass="21002">MLTGKQRSFLKGLAHNLKPITQIGKEGVSDAFLDQISILLDRHELIKINVLDNSAESADHASRQICEALDAEFVQAIGNKLTIYRQSRIDPTLEIPGADNSRVKVNLQKKNQNKTNRVEVLTKKGGKKSKPLHGKRSSIKAKKEEAEAKEKALEKEKAKTTFKYFSKPGANTSSYDRNTRSLKTTKRG</sequence>
<evidence type="ECO:0000256" key="2">
    <source>
        <dbReference type="PROSITE-ProRule" id="PRU00626"/>
    </source>
</evidence>
<dbReference type="NCBIfam" id="TIGR00253">
    <property type="entry name" value="RNA_bind_YhbY"/>
    <property type="match status" value="1"/>
</dbReference>
<reference evidence="5 6" key="1">
    <citation type="submission" date="2023-04" db="EMBL/GenBank/DDBJ databases">
        <title>Fusibacter bizertensis strain WBS, isolated from littoral bottom sediments of the Arctic seas - biochemical and genomic analysis.</title>
        <authorList>
            <person name="Brioukhanov A.L."/>
        </authorList>
    </citation>
    <scope>NUCLEOTIDE SEQUENCE [LARGE SCALE GENOMIC DNA]</scope>
    <source>
        <strain evidence="5 6">WBS</strain>
    </source>
</reference>
<feature type="compositionally biased region" description="Basic and acidic residues" evidence="3">
    <location>
        <begin position="141"/>
        <end position="159"/>
    </location>
</feature>
<proteinExistence type="predicted"/>
<dbReference type="SUPFAM" id="SSF75471">
    <property type="entry name" value="YhbY-like"/>
    <property type="match status" value="1"/>
</dbReference>
<dbReference type="Proteomes" id="UP001158045">
    <property type="component" value="Unassembled WGS sequence"/>
</dbReference>
<name>A0ABT6NDA5_9FIRM</name>
<evidence type="ECO:0000313" key="6">
    <source>
        <dbReference type="Proteomes" id="UP001158045"/>
    </source>
</evidence>
<dbReference type="RefSeq" id="WP_281094214.1">
    <property type="nucleotide sequence ID" value="NZ_JARYZI010000005.1"/>
</dbReference>
<evidence type="ECO:0000256" key="1">
    <source>
        <dbReference type="ARBA" id="ARBA00022884"/>
    </source>
</evidence>
<keyword evidence="6" id="KW-1185">Reference proteome</keyword>
<feature type="domain" description="CRM" evidence="4">
    <location>
        <begin position="1"/>
        <end position="96"/>
    </location>
</feature>
<dbReference type="InterPro" id="IPR001890">
    <property type="entry name" value="RNA-binding_CRM"/>
</dbReference>
<evidence type="ECO:0000256" key="3">
    <source>
        <dbReference type="SAM" id="MobiDB-lite"/>
    </source>
</evidence>
<gene>
    <name evidence="5" type="primary">yhbY</name>
    <name evidence="5" type="ORF">QE109_09450</name>
</gene>
<evidence type="ECO:0000259" key="4">
    <source>
        <dbReference type="PROSITE" id="PS51295"/>
    </source>
</evidence>
<dbReference type="EMBL" id="JARYZI010000005">
    <property type="protein sequence ID" value="MDH8678371.1"/>
    <property type="molecule type" value="Genomic_DNA"/>
</dbReference>
<evidence type="ECO:0000313" key="5">
    <source>
        <dbReference type="EMBL" id="MDH8678371.1"/>
    </source>
</evidence>
<dbReference type="PROSITE" id="PS51295">
    <property type="entry name" value="CRM"/>
    <property type="match status" value="1"/>
</dbReference>
<dbReference type="PANTHER" id="PTHR40065:SF3">
    <property type="entry name" value="RNA-BINDING PROTEIN YHBY"/>
    <property type="match status" value="1"/>
</dbReference>
<dbReference type="PANTHER" id="PTHR40065">
    <property type="entry name" value="RNA-BINDING PROTEIN YHBY"/>
    <property type="match status" value="1"/>
</dbReference>